<dbReference type="HOGENOM" id="CLU_016471_2_1_1"/>
<dbReference type="SUPFAM" id="SSF53098">
    <property type="entry name" value="Ribonuclease H-like"/>
    <property type="match status" value="1"/>
</dbReference>
<reference evidence="2" key="1">
    <citation type="journal article" date="2013" name="Science">
        <title>The Amborella genome and the evolution of flowering plants.</title>
        <authorList>
            <consortium name="Amborella Genome Project"/>
        </authorList>
    </citation>
    <scope>NUCLEOTIDE SEQUENCE [LARGE SCALE GENOMIC DNA]</scope>
</reference>
<evidence type="ECO:0000313" key="2">
    <source>
        <dbReference type="Proteomes" id="UP000017836"/>
    </source>
</evidence>
<dbReference type="InterPro" id="IPR012337">
    <property type="entry name" value="RNaseH-like_sf"/>
</dbReference>
<sequence length="138" mass="16349">TDRAAMSQLRKQVETTILDRRFWARCNHVVSVTEPLVRMLRLSDSDDKPAMGFLFDAMRRAKEVIFENNTWNEEILEIVDRRWRDQLHRDIHAVGFFLNPQNLYSNATLDDADIMEGVRNCIYKLEPDLETQMECMQQ</sequence>
<dbReference type="Gramene" id="ERM96589">
    <property type="protein sequence ID" value="ERM96589"/>
    <property type="gene ID" value="AMTR_s00001p00270630"/>
</dbReference>
<dbReference type="STRING" id="13333.W1NMR9"/>
<gene>
    <name evidence="1" type="ORF">AMTR_s00001p00270630</name>
</gene>
<feature type="non-terminal residue" evidence="1">
    <location>
        <position position="138"/>
    </location>
</feature>
<organism evidence="1 2">
    <name type="scientific">Amborella trichopoda</name>
    <dbReference type="NCBI Taxonomy" id="13333"/>
    <lineage>
        <taxon>Eukaryota</taxon>
        <taxon>Viridiplantae</taxon>
        <taxon>Streptophyta</taxon>
        <taxon>Embryophyta</taxon>
        <taxon>Tracheophyta</taxon>
        <taxon>Spermatophyta</taxon>
        <taxon>Magnoliopsida</taxon>
        <taxon>Amborellales</taxon>
        <taxon>Amborellaceae</taxon>
        <taxon>Amborella</taxon>
    </lineage>
</organism>
<dbReference type="EMBL" id="KI397142">
    <property type="protein sequence ID" value="ERM96589.1"/>
    <property type="molecule type" value="Genomic_DNA"/>
</dbReference>
<feature type="non-terminal residue" evidence="1">
    <location>
        <position position="1"/>
    </location>
</feature>
<name>W1NMR9_AMBTC</name>
<evidence type="ECO:0000313" key="1">
    <source>
        <dbReference type="EMBL" id="ERM96589.1"/>
    </source>
</evidence>
<protein>
    <submittedName>
        <fullName evidence="1">Uncharacterized protein</fullName>
    </submittedName>
</protein>
<accession>W1NMR9</accession>
<dbReference type="AlphaFoldDB" id="W1NMR9"/>
<keyword evidence="2" id="KW-1185">Reference proteome</keyword>
<dbReference type="Proteomes" id="UP000017836">
    <property type="component" value="Unassembled WGS sequence"/>
</dbReference>
<dbReference type="OMA" id="MRIMSEG"/>
<proteinExistence type="predicted"/>